<dbReference type="AlphaFoldDB" id="A0A173S927"/>
<accession>A0A173S927</accession>
<reference evidence="1 2" key="1">
    <citation type="submission" date="2015-09" db="EMBL/GenBank/DDBJ databases">
        <authorList>
            <consortium name="Pathogen Informatics"/>
        </authorList>
    </citation>
    <scope>NUCLEOTIDE SEQUENCE [LARGE SCALE GENOMIC DNA]</scope>
    <source>
        <strain evidence="1 2">2789STDY5608887</strain>
    </source>
</reference>
<sequence length="32" mass="3748">MGLITGIRTREQKKGGHVYVRWKKVPFQFEGT</sequence>
<name>A0A173S927_9FIRM</name>
<dbReference type="Proteomes" id="UP000095453">
    <property type="component" value="Unassembled WGS sequence"/>
</dbReference>
<proteinExistence type="predicted"/>
<evidence type="ECO:0000313" key="2">
    <source>
        <dbReference type="Proteomes" id="UP000095453"/>
    </source>
</evidence>
<dbReference type="EMBL" id="CYXX01000004">
    <property type="protein sequence ID" value="CUM86476.1"/>
    <property type="molecule type" value="Genomic_DNA"/>
</dbReference>
<evidence type="ECO:0000313" key="1">
    <source>
        <dbReference type="EMBL" id="CUM86476.1"/>
    </source>
</evidence>
<gene>
    <name evidence="1" type="ORF">ERS852444_00849</name>
</gene>
<organism evidence="1 2">
    <name type="scientific">Roseburia inulinivorans</name>
    <dbReference type="NCBI Taxonomy" id="360807"/>
    <lineage>
        <taxon>Bacteria</taxon>
        <taxon>Bacillati</taxon>
        <taxon>Bacillota</taxon>
        <taxon>Clostridia</taxon>
        <taxon>Lachnospirales</taxon>
        <taxon>Lachnospiraceae</taxon>
        <taxon>Roseburia</taxon>
    </lineage>
</organism>
<protein>
    <submittedName>
        <fullName evidence="1">Uncharacterized protein</fullName>
    </submittedName>
</protein>